<gene>
    <name evidence="5" type="ORF">AB0C36_22655</name>
</gene>
<evidence type="ECO:0000256" key="2">
    <source>
        <dbReference type="ARBA" id="ARBA00022679"/>
    </source>
</evidence>
<sequence>MRIAVVNNFYPPRLGGSAHFSASLARGYVEQGHQVVVLTATYGDAPSHEVVDGVEIYRLPARYLPQLGLAIDFDISFTMGRRNLKRVFRILDDFKPDVIHQHGQFLDLSWLSGWYARKRRIPVLLSIHTMLKSPKPLFHAIFRMLDGLVVRPTLSMYKPTLAVQDRIEADYCIERYKADLADMVKTVVPVSPEKFSGPPARDVRAELGLGDVPFIGSVGHVIPLRDRLLLVEAMPEVLAKFPDTKVVVVGRVYYDAFLKRAEELGIADAFICVGTVPQADVHSYLVAADIEVHDLSGQGAGTASLEAMASGTATIFAGTEDTYLDIPLKNWHNTLLVRPDDARGLAAMIVELLIDSEKRGQIAKRQQELVRGRFNLDRVVEDHLLAFERLARAKPTTSLTSR</sequence>
<evidence type="ECO:0000256" key="1">
    <source>
        <dbReference type="ARBA" id="ARBA00022676"/>
    </source>
</evidence>
<organism evidence="5 6">
    <name type="scientific">Streptodolium elevatio</name>
    <dbReference type="NCBI Taxonomy" id="3157996"/>
    <lineage>
        <taxon>Bacteria</taxon>
        <taxon>Bacillati</taxon>
        <taxon>Actinomycetota</taxon>
        <taxon>Actinomycetes</taxon>
        <taxon>Kitasatosporales</taxon>
        <taxon>Streptomycetaceae</taxon>
        <taxon>Streptodolium</taxon>
    </lineage>
</organism>
<dbReference type="Pfam" id="PF00534">
    <property type="entry name" value="Glycos_transf_1"/>
    <property type="match status" value="1"/>
</dbReference>
<dbReference type="RefSeq" id="WP_358356701.1">
    <property type="nucleotide sequence ID" value="NZ_JBEZFP010000060.1"/>
</dbReference>
<feature type="domain" description="Glycosyltransferase subfamily 4-like N-terminal" evidence="4">
    <location>
        <begin position="15"/>
        <end position="151"/>
    </location>
</feature>
<dbReference type="GO" id="GO:0016757">
    <property type="term" value="F:glycosyltransferase activity"/>
    <property type="evidence" value="ECO:0007669"/>
    <property type="project" value="UniProtKB-KW"/>
</dbReference>
<keyword evidence="6" id="KW-1185">Reference proteome</keyword>
<dbReference type="Gene3D" id="3.40.50.2000">
    <property type="entry name" value="Glycogen Phosphorylase B"/>
    <property type="match status" value="2"/>
</dbReference>
<dbReference type="CDD" id="cd03801">
    <property type="entry name" value="GT4_PimA-like"/>
    <property type="match status" value="1"/>
</dbReference>
<evidence type="ECO:0000259" key="4">
    <source>
        <dbReference type="Pfam" id="PF13579"/>
    </source>
</evidence>
<dbReference type="EMBL" id="JBEZFP010000060">
    <property type="protein sequence ID" value="MEU8136297.1"/>
    <property type="molecule type" value="Genomic_DNA"/>
</dbReference>
<dbReference type="InterPro" id="IPR001296">
    <property type="entry name" value="Glyco_trans_1"/>
</dbReference>
<dbReference type="SUPFAM" id="SSF53756">
    <property type="entry name" value="UDP-Glycosyltransferase/glycogen phosphorylase"/>
    <property type="match status" value="1"/>
</dbReference>
<dbReference type="InterPro" id="IPR050194">
    <property type="entry name" value="Glycosyltransferase_grp1"/>
</dbReference>
<comment type="caution">
    <text evidence="5">The sequence shown here is derived from an EMBL/GenBank/DDBJ whole genome shotgun (WGS) entry which is preliminary data.</text>
</comment>
<dbReference type="Proteomes" id="UP001551482">
    <property type="component" value="Unassembled WGS sequence"/>
</dbReference>
<reference evidence="5 6" key="1">
    <citation type="submission" date="2024-06" db="EMBL/GenBank/DDBJ databases">
        <title>The Natural Products Discovery Center: Release of the First 8490 Sequenced Strains for Exploring Actinobacteria Biosynthetic Diversity.</title>
        <authorList>
            <person name="Kalkreuter E."/>
            <person name="Kautsar S.A."/>
            <person name="Yang D."/>
            <person name="Bader C.D."/>
            <person name="Teijaro C.N."/>
            <person name="Fluegel L."/>
            <person name="Davis C.M."/>
            <person name="Simpson J.R."/>
            <person name="Lauterbach L."/>
            <person name="Steele A.D."/>
            <person name="Gui C."/>
            <person name="Meng S."/>
            <person name="Li G."/>
            <person name="Viehrig K."/>
            <person name="Ye F."/>
            <person name="Su P."/>
            <person name="Kiefer A.F."/>
            <person name="Nichols A."/>
            <person name="Cepeda A.J."/>
            <person name="Yan W."/>
            <person name="Fan B."/>
            <person name="Jiang Y."/>
            <person name="Adhikari A."/>
            <person name="Zheng C.-J."/>
            <person name="Schuster L."/>
            <person name="Cowan T.M."/>
            <person name="Smanski M.J."/>
            <person name="Chevrette M.G."/>
            <person name="De Carvalho L.P.S."/>
            <person name="Shen B."/>
        </authorList>
    </citation>
    <scope>NUCLEOTIDE SEQUENCE [LARGE SCALE GENOMIC DNA]</scope>
    <source>
        <strain evidence="5 6">NPDC048946</strain>
    </source>
</reference>
<keyword evidence="1 5" id="KW-0328">Glycosyltransferase</keyword>
<feature type="domain" description="Glycosyl transferase family 1" evidence="3">
    <location>
        <begin position="206"/>
        <end position="367"/>
    </location>
</feature>
<dbReference type="PANTHER" id="PTHR45947">
    <property type="entry name" value="SULFOQUINOVOSYL TRANSFERASE SQD2"/>
    <property type="match status" value="1"/>
</dbReference>
<accession>A0ABV3DM53</accession>
<proteinExistence type="predicted"/>
<evidence type="ECO:0000259" key="3">
    <source>
        <dbReference type="Pfam" id="PF00534"/>
    </source>
</evidence>
<dbReference type="PANTHER" id="PTHR45947:SF3">
    <property type="entry name" value="SULFOQUINOVOSYL TRANSFERASE SQD2"/>
    <property type="match status" value="1"/>
</dbReference>
<dbReference type="Pfam" id="PF13579">
    <property type="entry name" value="Glyco_trans_4_4"/>
    <property type="match status" value="1"/>
</dbReference>
<dbReference type="InterPro" id="IPR028098">
    <property type="entry name" value="Glyco_trans_4-like_N"/>
</dbReference>
<name>A0ABV3DM53_9ACTN</name>
<dbReference type="EC" id="2.4.-.-" evidence="5"/>
<protein>
    <submittedName>
        <fullName evidence="5">Glycosyltransferase family 4 protein</fullName>
        <ecNumber evidence="5">2.4.-.-</ecNumber>
    </submittedName>
</protein>
<keyword evidence="2 5" id="KW-0808">Transferase</keyword>
<evidence type="ECO:0000313" key="5">
    <source>
        <dbReference type="EMBL" id="MEU8136297.1"/>
    </source>
</evidence>
<evidence type="ECO:0000313" key="6">
    <source>
        <dbReference type="Proteomes" id="UP001551482"/>
    </source>
</evidence>